<comment type="pathway">
    <text evidence="3 17">Amino-acid biosynthesis; L-methionine biosynthesis via de novo pathway; L-homoserine from L-aspartate: step 1/3.</text>
</comment>
<feature type="binding site" evidence="15">
    <location>
        <position position="158"/>
    </location>
    <ligand>
        <name>ATP</name>
        <dbReference type="ChEBI" id="CHEBI:30616"/>
    </ligand>
</feature>
<evidence type="ECO:0000256" key="1">
    <source>
        <dbReference type="ARBA" id="ARBA00002843"/>
    </source>
</evidence>
<dbReference type="AlphaFoldDB" id="A0A7W7FUJ2"/>
<sequence length="393" mass="41334">MARIVRHTHRAGRPTVVVVSARGDTTDELIRQALELNPSPSARESDQLLATGENQSAALLAMALHEIGVPAMSLTGPQAGILADGRHGAGVIAAIDTSRVLRHLDDGNVVVVSGFQGMDTHGDIITLGRGGSDTTAVALAAALDAASCEIYTDVDGVYTADPRIVPGARVLSHVDAGVMTEMAFAGAQVLHSRAVELAAVHGMDLQVRSSYTQSAGTTILGRSCQQVMESQGFVTAVTHDREVVWAQVRATRPAPGLATVVFDALAQKSVPVDLVSWSGPGESEPRLGFALHRRDLPVAQDLLAQLAAELGCVTELDDQVGKLSVVGTGLLNRPEYTVRMLLALSAAGITPSWGATTQLRSSVIIPADRLTEAVTTLHREFELDRDDAESMPA</sequence>
<comment type="catalytic activity">
    <reaction evidence="14 16">
        <text>L-aspartate + ATP = 4-phospho-L-aspartate + ADP</text>
        <dbReference type="Rhea" id="RHEA:23776"/>
        <dbReference type="ChEBI" id="CHEBI:29991"/>
        <dbReference type="ChEBI" id="CHEBI:30616"/>
        <dbReference type="ChEBI" id="CHEBI:57535"/>
        <dbReference type="ChEBI" id="CHEBI:456216"/>
        <dbReference type="EC" id="2.7.2.4"/>
    </reaction>
</comment>
<dbReference type="Gene3D" id="3.30.2130.10">
    <property type="entry name" value="VC0802-like"/>
    <property type="match status" value="1"/>
</dbReference>
<dbReference type="PANTHER" id="PTHR21499">
    <property type="entry name" value="ASPARTATE KINASE"/>
    <property type="match status" value="1"/>
</dbReference>
<keyword evidence="9 15" id="KW-0547">Nucleotide-binding</keyword>
<evidence type="ECO:0000256" key="14">
    <source>
        <dbReference type="ARBA" id="ARBA00047872"/>
    </source>
</evidence>
<comment type="similarity">
    <text evidence="5 16">Belongs to the aspartokinase family.</text>
</comment>
<dbReference type="InterPro" id="IPR036393">
    <property type="entry name" value="AceGlu_kinase-like_sf"/>
</dbReference>
<dbReference type="GO" id="GO:0005829">
    <property type="term" value="C:cytosol"/>
    <property type="evidence" value="ECO:0007669"/>
    <property type="project" value="TreeGrafter"/>
</dbReference>
<evidence type="ECO:0000256" key="16">
    <source>
        <dbReference type="RuleBase" id="RU003448"/>
    </source>
</evidence>
<evidence type="ECO:0000256" key="10">
    <source>
        <dbReference type="ARBA" id="ARBA00022777"/>
    </source>
</evidence>
<protein>
    <recommendedName>
        <fullName evidence="7 16">Aspartokinase</fullName>
        <ecNumber evidence="6 16">2.7.2.4</ecNumber>
    </recommendedName>
</protein>
<evidence type="ECO:0000256" key="9">
    <source>
        <dbReference type="ARBA" id="ARBA00022741"/>
    </source>
</evidence>
<dbReference type="InterPro" id="IPR001341">
    <property type="entry name" value="Asp_kinase"/>
</dbReference>
<feature type="binding site" evidence="15">
    <location>
        <begin position="152"/>
        <end position="153"/>
    </location>
    <ligand>
        <name>ATP</name>
        <dbReference type="ChEBI" id="CHEBI:30616"/>
    </ligand>
</feature>
<dbReference type="UniPathway" id="UPA00051">
    <property type="reaction ID" value="UER00462"/>
</dbReference>
<evidence type="ECO:0000256" key="4">
    <source>
        <dbReference type="ARBA" id="ARBA00005139"/>
    </source>
</evidence>
<dbReference type="InterPro" id="IPR001048">
    <property type="entry name" value="Asp/Glu/Uridylate_kinase"/>
</dbReference>
<feature type="binding site" evidence="15">
    <location>
        <position position="53"/>
    </location>
    <ligand>
        <name>substrate</name>
    </ligand>
</feature>
<dbReference type="PANTHER" id="PTHR21499:SF3">
    <property type="entry name" value="ASPARTOKINASE"/>
    <property type="match status" value="1"/>
</dbReference>
<evidence type="ECO:0000259" key="19">
    <source>
        <dbReference type="Pfam" id="PF22468"/>
    </source>
</evidence>
<feature type="binding site" evidence="15">
    <location>
        <position position="163"/>
    </location>
    <ligand>
        <name>ATP</name>
        <dbReference type="ChEBI" id="CHEBI:30616"/>
    </ligand>
</feature>
<keyword evidence="12" id="KW-0220">Diaminopimelate biosynthesis</keyword>
<reference evidence="20 21" key="1">
    <citation type="submission" date="2020-08" db="EMBL/GenBank/DDBJ databases">
        <title>Sequencing the genomes of 1000 actinobacteria strains.</title>
        <authorList>
            <person name="Klenk H.-P."/>
        </authorList>
    </citation>
    <scope>NUCLEOTIDE SEQUENCE [LARGE SCALE GENOMIC DNA]</scope>
    <source>
        <strain evidence="20 21">DSM 44230</strain>
    </source>
</reference>
<evidence type="ECO:0000256" key="12">
    <source>
        <dbReference type="ARBA" id="ARBA00022915"/>
    </source>
</evidence>
<dbReference type="SUPFAM" id="SSF53633">
    <property type="entry name" value="Carbamate kinase-like"/>
    <property type="match status" value="1"/>
</dbReference>
<dbReference type="NCBIfam" id="NF005155">
    <property type="entry name" value="PRK06635.1-4"/>
    <property type="match status" value="1"/>
</dbReference>
<name>A0A7W7FUJ2_9PSEU</name>
<dbReference type="PIRSF" id="PIRSF000726">
    <property type="entry name" value="Asp_kin"/>
    <property type="match status" value="1"/>
</dbReference>
<dbReference type="Gene3D" id="3.40.1160.10">
    <property type="entry name" value="Acetylglutamate kinase-like"/>
    <property type="match status" value="1"/>
</dbReference>
<comment type="pathway">
    <text evidence="4 17">Amino-acid biosynthesis; L-threonine biosynthesis; L-threonine from L-aspartate: step 1/5.</text>
</comment>
<evidence type="ECO:0000313" key="21">
    <source>
        <dbReference type="Proteomes" id="UP000533598"/>
    </source>
</evidence>
<dbReference type="EC" id="2.7.2.4" evidence="6 16"/>
<comment type="function">
    <text evidence="1">Catalyzes the phosphorylation of the beta-carboxyl group of aspartic acid with ATP to yield 4-phospho-L-aspartate, which is involved in the branched biosynthetic pathway leading to the biosynthesis of amino acids lysine, threonine, isoleucine and methionine.</text>
</comment>
<evidence type="ECO:0000256" key="17">
    <source>
        <dbReference type="RuleBase" id="RU004249"/>
    </source>
</evidence>
<evidence type="ECO:0000256" key="15">
    <source>
        <dbReference type="PIRSR" id="PIRSR000726-1"/>
    </source>
</evidence>
<evidence type="ECO:0000256" key="6">
    <source>
        <dbReference type="ARBA" id="ARBA00013059"/>
    </source>
</evidence>
<evidence type="ECO:0000256" key="5">
    <source>
        <dbReference type="ARBA" id="ARBA00010122"/>
    </source>
</evidence>
<keyword evidence="11 15" id="KW-0067">ATP-binding</keyword>
<dbReference type="Proteomes" id="UP000533598">
    <property type="component" value="Unassembled WGS sequence"/>
</dbReference>
<proteinExistence type="inferred from homology"/>
<keyword evidence="10 16" id="KW-0418">Kinase</keyword>
<evidence type="ECO:0000256" key="2">
    <source>
        <dbReference type="ARBA" id="ARBA00004766"/>
    </source>
</evidence>
<feature type="domain" description="Aspartate/glutamate/uridylate kinase" evidence="18">
    <location>
        <begin position="2"/>
        <end position="208"/>
    </location>
</feature>
<evidence type="ECO:0000313" key="20">
    <source>
        <dbReference type="EMBL" id="MBB4678125.1"/>
    </source>
</evidence>
<dbReference type="GO" id="GO:0009088">
    <property type="term" value="P:threonine biosynthetic process"/>
    <property type="evidence" value="ECO:0007669"/>
    <property type="project" value="UniProtKB-UniPathway"/>
</dbReference>
<keyword evidence="13" id="KW-0457">Lysine biosynthesis</keyword>
<dbReference type="InterPro" id="IPR045865">
    <property type="entry name" value="ACT-like_dom_sf"/>
</dbReference>
<dbReference type="UniPathway" id="UPA00034">
    <property type="reaction ID" value="UER00015"/>
</dbReference>
<keyword evidence="17" id="KW-0028">Amino-acid biosynthesis</keyword>
<dbReference type="InterPro" id="IPR054352">
    <property type="entry name" value="ACT_Aspartokinase"/>
</dbReference>
<evidence type="ECO:0000256" key="3">
    <source>
        <dbReference type="ARBA" id="ARBA00004986"/>
    </source>
</evidence>
<feature type="domain" description="Aspartokinase ACT" evidence="19">
    <location>
        <begin position="323"/>
        <end position="381"/>
    </location>
</feature>
<dbReference type="SUPFAM" id="SSF55021">
    <property type="entry name" value="ACT-like"/>
    <property type="match status" value="2"/>
</dbReference>
<organism evidence="20 21">
    <name type="scientific">Crossiella cryophila</name>
    <dbReference type="NCBI Taxonomy" id="43355"/>
    <lineage>
        <taxon>Bacteria</taxon>
        <taxon>Bacillati</taxon>
        <taxon>Actinomycetota</taxon>
        <taxon>Actinomycetes</taxon>
        <taxon>Pseudonocardiales</taxon>
        <taxon>Pseudonocardiaceae</taxon>
        <taxon>Crossiella</taxon>
    </lineage>
</organism>
<evidence type="ECO:0000256" key="8">
    <source>
        <dbReference type="ARBA" id="ARBA00022679"/>
    </source>
</evidence>
<evidence type="ECO:0000256" key="11">
    <source>
        <dbReference type="ARBA" id="ARBA00022840"/>
    </source>
</evidence>
<dbReference type="GO" id="GO:0009089">
    <property type="term" value="P:lysine biosynthetic process via diaminopimelate"/>
    <property type="evidence" value="ECO:0007669"/>
    <property type="project" value="UniProtKB-UniPathway"/>
</dbReference>
<dbReference type="Pfam" id="PF22468">
    <property type="entry name" value="ACT_9"/>
    <property type="match status" value="1"/>
</dbReference>
<accession>A0A7W7FUJ2</accession>
<dbReference type="EMBL" id="JACHMH010000001">
    <property type="protein sequence ID" value="MBB4678125.1"/>
    <property type="molecule type" value="Genomic_DNA"/>
</dbReference>
<dbReference type="UniPathway" id="UPA00050">
    <property type="reaction ID" value="UER00461"/>
</dbReference>
<dbReference type="GO" id="GO:0005524">
    <property type="term" value="F:ATP binding"/>
    <property type="evidence" value="ECO:0007669"/>
    <property type="project" value="UniProtKB-KW"/>
</dbReference>
<dbReference type="InterPro" id="IPR005260">
    <property type="entry name" value="Asp_kin_monofn"/>
</dbReference>
<comment type="pathway">
    <text evidence="2 17">Amino-acid biosynthesis; L-lysine biosynthesis via DAP pathway; (S)-tetrahydrodipicolinate from L-aspartate: step 1/4.</text>
</comment>
<keyword evidence="21" id="KW-1185">Reference proteome</keyword>
<dbReference type="NCBIfam" id="TIGR00657">
    <property type="entry name" value="asp_kinases"/>
    <property type="match status" value="1"/>
</dbReference>
<comment type="caution">
    <text evidence="20">The sequence shown here is derived from an EMBL/GenBank/DDBJ whole genome shotgun (WGS) entry which is preliminary data.</text>
</comment>
<feature type="binding site" evidence="15">
    <location>
        <position position="26"/>
    </location>
    <ligand>
        <name>substrate</name>
    </ligand>
</feature>
<dbReference type="GO" id="GO:0004072">
    <property type="term" value="F:aspartate kinase activity"/>
    <property type="evidence" value="ECO:0007669"/>
    <property type="project" value="UniProtKB-EC"/>
</dbReference>
<evidence type="ECO:0000256" key="13">
    <source>
        <dbReference type="ARBA" id="ARBA00023154"/>
    </source>
</evidence>
<gene>
    <name evidence="20" type="ORF">HNR67_004243</name>
</gene>
<dbReference type="GO" id="GO:0009090">
    <property type="term" value="P:homoserine biosynthetic process"/>
    <property type="evidence" value="ECO:0007669"/>
    <property type="project" value="TreeGrafter"/>
</dbReference>
<dbReference type="Pfam" id="PF00696">
    <property type="entry name" value="AA_kinase"/>
    <property type="match status" value="1"/>
</dbReference>
<evidence type="ECO:0000256" key="7">
    <source>
        <dbReference type="ARBA" id="ARBA00016273"/>
    </source>
</evidence>
<dbReference type="GO" id="GO:0019877">
    <property type="term" value="P:diaminopimelate biosynthetic process"/>
    <property type="evidence" value="ECO:0007669"/>
    <property type="project" value="UniProtKB-KW"/>
</dbReference>
<evidence type="ECO:0000259" key="18">
    <source>
        <dbReference type="Pfam" id="PF00696"/>
    </source>
</evidence>
<keyword evidence="8 16" id="KW-0808">Transferase</keyword>